<feature type="compositionally biased region" description="Low complexity" evidence="1">
    <location>
        <begin position="39"/>
        <end position="56"/>
    </location>
</feature>
<dbReference type="Proteomes" id="UP001218188">
    <property type="component" value="Unassembled WGS sequence"/>
</dbReference>
<dbReference type="EMBL" id="JARJCM010000124">
    <property type="protein sequence ID" value="KAJ7027434.1"/>
    <property type="molecule type" value="Genomic_DNA"/>
</dbReference>
<organism evidence="3 4">
    <name type="scientific">Mycena alexandri</name>
    <dbReference type="NCBI Taxonomy" id="1745969"/>
    <lineage>
        <taxon>Eukaryota</taxon>
        <taxon>Fungi</taxon>
        <taxon>Dikarya</taxon>
        <taxon>Basidiomycota</taxon>
        <taxon>Agaricomycotina</taxon>
        <taxon>Agaricomycetes</taxon>
        <taxon>Agaricomycetidae</taxon>
        <taxon>Agaricales</taxon>
        <taxon>Marasmiineae</taxon>
        <taxon>Mycenaceae</taxon>
        <taxon>Mycena</taxon>
    </lineage>
</organism>
<comment type="caution">
    <text evidence="3">The sequence shown here is derived from an EMBL/GenBank/DDBJ whole genome shotgun (WGS) entry which is preliminary data.</text>
</comment>
<feature type="compositionally biased region" description="Acidic residues" evidence="1">
    <location>
        <begin position="1"/>
        <end position="11"/>
    </location>
</feature>
<dbReference type="AlphaFoldDB" id="A0AAD6SH60"/>
<evidence type="ECO:0000256" key="2">
    <source>
        <dbReference type="SAM" id="Phobius"/>
    </source>
</evidence>
<keyword evidence="2" id="KW-1133">Transmembrane helix</keyword>
<feature type="transmembrane region" description="Helical" evidence="2">
    <location>
        <begin position="20"/>
        <end position="38"/>
    </location>
</feature>
<evidence type="ECO:0000256" key="1">
    <source>
        <dbReference type="SAM" id="MobiDB-lite"/>
    </source>
</evidence>
<keyword evidence="2" id="KW-0472">Membrane</keyword>
<protein>
    <submittedName>
        <fullName evidence="3">Uncharacterized protein</fullName>
    </submittedName>
</protein>
<feature type="region of interest" description="Disordered" evidence="1">
    <location>
        <begin position="39"/>
        <end position="87"/>
    </location>
</feature>
<accession>A0AAD6SH60</accession>
<gene>
    <name evidence="3" type="ORF">C8F04DRAFT_1189563</name>
</gene>
<reference evidence="3" key="1">
    <citation type="submission" date="2023-03" db="EMBL/GenBank/DDBJ databases">
        <title>Massive genome expansion in bonnet fungi (Mycena s.s.) driven by repeated elements and novel gene families across ecological guilds.</title>
        <authorList>
            <consortium name="Lawrence Berkeley National Laboratory"/>
            <person name="Harder C.B."/>
            <person name="Miyauchi S."/>
            <person name="Viragh M."/>
            <person name="Kuo A."/>
            <person name="Thoen E."/>
            <person name="Andreopoulos B."/>
            <person name="Lu D."/>
            <person name="Skrede I."/>
            <person name="Drula E."/>
            <person name="Henrissat B."/>
            <person name="Morin E."/>
            <person name="Kohler A."/>
            <person name="Barry K."/>
            <person name="LaButti K."/>
            <person name="Morin E."/>
            <person name="Salamov A."/>
            <person name="Lipzen A."/>
            <person name="Mereny Z."/>
            <person name="Hegedus B."/>
            <person name="Baldrian P."/>
            <person name="Stursova M."/>
            <person name="Weitz H."/>
            <person name="Taylor A."/>
            <person name="Grigoriev I.V."/>
            <person name="Nagy L.G."/>
            <person name="Martin F."/>
            <person name="Kauserud H."/>
        </authorList>
    </citation>
    <scope>NUCLEOTIDE SEQUENCE</scope>
    <source>
        <strain evidence="3">CBHHK200</strain>
    </source>
</reference>
<feature type="region of interest" description="Disordered" evidence="1">
    <location>
        <begin position="1"/>
        <end position="20"/>
    </location>
</feature>
<sequence>MAESLVDPDLDGSERTLGTLVPTPVSAAIAGGTFFAAARSTQTLSRSSSSSTSSTDARGDGFDSPTVGVREDMSDDATAPNDTPAGADLCDLASDGVLMSGDTLLGVQLKGDFN</sequence>
<evidence type="ECO:0000313" key="3">
    <source>
        <dbReference type="EMBL" id="KAJ7027434.1"/>
    </source>
</evidence>
<name>A0AAD6SH60_9AGAR</name>
<proteinExistence type="predicted"/>
<evidence type="ECO:0000313" key="4">
    <source>
        <dbReference type="Proteomes" id="UP001218188"/>
    </source>
</evidence>
<keyword evidence="4" id="KW-1185">Reference proteome</keyword>
<keyword evidence="2" id="KW-0812">Transmembrane</keyword>